<sequence>MDRETTEKLLDFVDELATNVKMTKAQMDALGARLEASDAKRASLETRLASLERELGVSKAA</sequence>
<gene>
    <name evidence="1" type="ORF">DDF84_021305</name>
</gene>
<organism evidence="1 2">
    <name type="scientific">Cupriavidus metallidurans</name>
    <dbReference type="NCBI Taxonomy" id="119219"/>
    <lineage>
        <taxon>Bacteria</taxon>
        <taxon>Pseudomonadati</taxon>
        <taxon>Pseudomonadota</taxon>
        <taxon>Betaproteobacteria</taxon>
        <taxon>Burkholderiales</taxon>
        <taxon>Burkholderiaceae</taxon>
        <taxon>Cupriavidus</taxon>
    </lineage>
</organism>
<evidence type="ECO:0000313" key="2">
    <source>
        <dbReference type="Proteomes" id="UP000253772"/>
    </source>
</evidence>
<protein>
    <submittedName>
        <fullName evidence="1">Uncharacterized protein</fullName>
    </submittedName>
</protein>
<reference evidence="1 2" key="1">
    <citation type="submission" date="2019-03" db="EMBL/GenBank/DDBJ databases">
        <title>Comparative insights into the high quality Complete genome sequence of highly metal resistant Cupriavidus metallidurans strain BS1 isolated from a gold-copper mine.</title>
        <authorList>
            <person name="Mazhar H.S."/>
            <person name="Rensing C."/>
        </authorList>
    </citation>
    <scope>NUCLEOTIDE SEQUENCE [LARGE SCALE GENOMIC DNA]</scope>
    <source>
        <strain evidence="1 2">BS1</strain>
    </source>
</reference>
<accession>A0A2L0X3I6</accession>
<dbReference type="Proteomes" id="UP000253772">
    <property type="component" value="Chromosome c2"/>
</dbReference>
<dbReference type="AlphaFoldDB" id="A0A2L0X3I6"/>
<evidence type="ECO:0000313" key="1">
    <source>
        <dbReference type="EMBL" id="QBP12291.1"/>
    </source>
</evidence>
<proteinExistence type="predicted"/>
<dbReference type="EMBL" id="CP037901">
    <property type="protein sequence ID" value="QBP12291.1"/>
    <property type="molecule type" value="Genomic_DNA"/>
</dbReference>
<name>A0A2L0X3I6_9BURK</name>
<dbReference type="RefSeq" id="WP_017515346.1">
    <property type="nucleotide sequence ID" value="NZ_CP026544.1"/>
</dbReference>